<dbReference type="EMBL" id="JARULN010000006">
    <property type="protein sequence ID" value="MDG5754094.1"/>
    <property type="molecule type" value="Genomic_DNA"/>
</dbReference>
<protein>
    <submittedName>
        <fullName evidence="2">FAD-dependent oxidoreductase</fullName>
    </submittedName>
</protein>
<dbReference type="Proteomes" id="UP001218246">
    <property type="component" value="Unassembled WGS sequence"/>
</dbReference>
<dbReference type="InterPro" id="IPR036188">
    <property type="entry name" value="FAD/NAD-bd_sf"/>
</dbReference>
<proteinExistence type="predicted"/>
<sequence>MAQSVIVIGGGIGGLTAGALLAKVGYDVTVLEASREWGGCAGKFKRGPYTFAVGATLGMGFENGGIHDRILRFLDISVKSLLLEKVMYIHMPDQTFIFHRNRNQHVTELQKVFPSYGSNLRAFYQDVYDIASEIRKLMKPLPVLPPTTFKEWFMLFRSLSITSPRLLPYFNQTLSTLLHKHGLADVADFVHLIDAQIIDSMQATNETCSLLLGCLALDIYHEGAFYVEGGLFQVAYSLAQCITEHNGNTKLGRKVVAVEKTEEGWTVRDHRGDMYKAQHVICNVPIGNLQQFLAPTIMSKLPSSFHNKVTTMQWGAFTLYLAIKEEVILPHTPLFQQVLTGKGMSEGEHLFLSLSHPDDRKRAPSGTRTLTVSTHIDLSKWETKDAYDKRKSYMTEKMLENIQCVFPQLHEGIIKIITGAPRAWERFAGRAGVGGFPQSTKHALFQSVSHRTGIPGLWLCGDTIFPGAGTIGVSVSGYHVFRSITNNKYQLP</sequence>
<evidence type="ECO:0000313" key="2">
    <source>
        <dbReference type="EMBL" id="MDG5754094.1"/>
    </source>
</evidence>
<evidence type="ECO:0000313" key="3">
    <source>
        <dbReference type="Proteomes" id="UP001218246"/>
    </source>
</evidence>
<comment type="caution">
    <text evidence="2">The sequence shown here is derived from an EMBL/GenBank/DDBJ whole genome shotgun (WGS) entry which is preliminary data.</text>
</comment>
<accession>A0ABT6H3Y3</accession>
<dbReference type="PANTHER" id="PTHR46313">
    <property type="match status" value="1"/>
</dbReference>
<name>A0ABT6H3Y3_9BACI</name>
<dbReference type="Gene3D" id="3.50.50.60">
    <property type="entry name" value="FAD/NAD(P)-binding domain"/>
    <property type="match status" value="2"/>
</dbReference>
<reference evidence="2 3" key="1">
    <citation type="submission" date="2023-04" db="EMBL/GenBank/DDBJ databases">
        <title>Ectobacillus antri isolated from activated sludge.</title>
        <authorList>
            <person name="Yan P."/>
            <person name="Liu X."/>
        </authorList>
    </citation>
    <scope>NUCLEOTIDE SEQUENCE [LARGE SCALE GENOMIC DNA]</scope>
    <source>
        <strain evidence="2 3">C18H</strain>
    </source>
</reference>
<dbReference type="Pfam" id="PF01593">
    <property type="entry name" value="Amino_oxidase"/>
    <property type="match status" value="1"/>
</dbReference>
<keyword evidence="3" id="KW-1185">Reference proteome</keyword>
<gene>
    <name evidence="2" type="ORF">P6P90_08920</name>
</gene>
<feature type="domain" description="Amine oxidase" evidence="1">
    <location>
        <begin position="12"/>
        <end position="478"/>
    </location>
</feature>
<dbReference type="PANTHER" id="PTHR46313:SF3">
    <property type="entry name" value="PROLYCOPENE ISOMERASE, CHLOROPLASTIC"/>
    <property type="match status" value="1"/>
</dbReference>
<organism evidence="2 3">
    <name type="scientific">Ectobacillus antri</name>
    <dbReference type="NCBI Taxonomy" id="2486280"/>
    <lineage>
        <taxon>Bacteria</taxon>
        <taxon>Bacillati</taxon>
        <taxon>Bacillota</taxon>
        <taxon>Bacilli</taxon>
        <taxon>Bacillales</taxon>
        <taxon>Bacillaceae</taxon>
        <taxon>Ectobacillus</taxon>
    </lineage>
</organism>
<dbReference type="RefSeq" id="WP_278018164.1">
    <property type="nucleotide sequence ID" value="NZ_JARRRY010000005.1"/>
</dbReference>
<dbReference type="InterPro" id="IPR045892">
    <property type="entry name" value="CrtISO-like"/>
</dbReference>
<dbReference type="SUPFAM" id="SSF51905">
    <property type="entry name" value="FAD/NAD(P)-binding domain"/>
    <property type="match status" value="1"/>
</dbReference>
<evidence type="ECO:0000259" key="1">
    <source>
        <dbReference type="Pfam" id="PF01593"/>
    </source>
</evidence>
<dbReference type="InterPro" id="IPR002937">
    <property type="entry name" value="Amino_oxidase"/>
</dbReference>